<feature type="compositionally biased region" description="Low complexity" evidence="1">
    <location>
        <begin position="540"/>
        <end position="555"/>
    </location>
</feature>
<feature type="compositionally biased region" description="Polar residues" evidence="1">
    <location>
        <begin position="1"/>
        <end position="19"/>
    </location>
</feature>
<feature type="compositionally biased region" description="Low complexity" evidence="1">
    <location>
        <begin position="321"/>
        <end position="331"/>
    </location>
</feature>
<feature type="region of interest" description="Disordered" evidence="1">
    <location>
        <begin position="228"/>
        <end position="590"/>
    </location>
</feature>
<evidence type="ECO:0000313" key="2">
    <source>
        <dbReference type="EMBL" id="KAK7016442.1"/>
    </source>
</evidence>
<feature type="compositionally biased region" description="Polar residues" evidence="1">
    <location>
        <begin position="229"/>
        <end position="243"/>
    </location>
</feature>
<name>A0AAW0AW48_9AGAR</name>
<feature type="compositionally biased region" description="Polar residues" evidence="1">
    <location>
        <begin position="425"/>
        <end position="434"/>
    </location>
</feature>
<gene>
    <name evidence="2" type="primary">RBT1_55</name>
    <name evidence="2" type="ORF">VNI00_018879</name>
</gene>
<comment type="caution">
    <text evidence="2">The sequence shown here is derived from an EMBL/GenBank/DDBJ whole genome shotgun (WGS) entry which is preliminary data.</text>
</comment>
<keyword evidence="3" id="KW-1185">Reference proteome</keyword>
<feature type="compositionally biased region" description="Pro residues" evidence="1">
    <location>
        <begin position="569"/>
        <end position="590"/>
    </location>
</feature>
<dbReference type="EMBL" id="JAYKXP010000282">
    <property type="protein sequence ID" value="KAK7016442.1"/>
    <property type="molecule type" value="Genomic_DNA"/>
</dbReference>
<dbReference type="AlphaFoldDB" id="A0AAW0AW48"/>
<reference evidence="2 3" key="1">
    <citation type="submission" date="2024-01" db="EMBL/GenBank/DDBJ databases">
        <title>A draft genome for a cacao thread blight-causing isolate of Paramarasmius palmivorus.</title>
        <authorList>
            <person name="Baruah I.K."/>
            <person name="Bukari Y."/>
            <person name="Amoako-Attah I."/>
            <person name="Meinhardt L.W."/>
            <person name="Bailey B.A."/>
            <person name="Cohen S.P."/>
        </authorList>
    </citation>
    <scope>NUCLEOTIDE SEQUENCE [LARGE SCALE GENOMIC DNA]</scope>
    <source>
        <strain evidence="2 3">GH-12</strain>
    </source>
</reference>
<sequence>MSDNLSGANEGQPQEQPTSIPEGKENSQVVMGGTKGKFVKKGKFAFLAVRQEVIKSNFDQLTDDTRQEWADKAREEAREREQKFLAALRQPPSTEPQARQNAIERLPSFLQPIIDGLAEATGWNFTVICGGPKPADGGRLNIISCHTTTTIGQQKITFGAATRVNYKKYIVPLYANFLQKVYSIDECRRRALPEGSPSLASIINVEADGVDLDTVVLPPKLPAGAFAKQQCNSQAPGSQSGTSKPFVASSSTSSTSSTTTSGATATSGRTKTTTTTGQKATATSSSTSSSASQKSTVTPVNAAIPARRGVPISARMSTGGKLPALPKQPCQPKKPVPPESIPKDRSARYRLAGSSRAADAAEAALASQTPAGGRPRAMSSPPSPSRQQRNPSPASTVPTPPRVTQSPEVASPITVASSPPIPSTAVGSGRQSSPFVLDEHVSPNVVRTYRSLSRKRQASSAKRPAERASSSKRQKASVSDDELVIEGPDREAEGYESDSVFRASTSAKKRVRDRDSENSNQDHASKKARLAMSVSAPVPRTSDTSSLPSTSTSTARSRHNKQKASTASAPPPPPPPPPGQPAAPVDVPTPPSAPVYVEKTLMLARSVGIDMDFRRMLRLWLRIDGAAGFEGNDRLTADYRPVGVQDWIARARSPNYRPDMSDLIGFYDTFLRWFKACMPDWRKDENRGIRLTRDPNGAWETLRKTGPNGIVSFVAVLCW</sequence>
<accession>A0AAW0AW48</accession>
<evidence type="ECO:0000256" key="1">
    <source>
        <dbReference type="SAM" id="MobiDB-lite"/>
    </source>
</evidence>
<feature type="compositionally biased region" description="Low complexity" evidence="1">
    <location>
        <begin position="248"/>
        <end position="296"/>
    </location>
</feature>
<protein>
    <submittedName>
        <fullName evidence="2">SERTA domain-containing protein 3</fullName>
    </submittedName>
</protein>
<evidence type="ECO:0000313" key="3">
    <source>
        <dbReference type="Proteomes" id="UP001383192"/>
    </source>
</evidence>
<dbReference type="Proteomes" id="UP001383192">
    <property type="component" value="Unassembled WGS sequence"/>
</dbReference>
<proteinExistence type="predicted"/>
<feature type="compositionally biased region" description="Low complexity" evidence="1">
    <location>
        <begin position="374"/>
        <end position="395"/>
    </location>
</feature>
<organism evidence="2 3">
    <name type="scientific">Paramarasmius palmivorus</name>
    <dbReference type="NCBI Taxonomy" id="297713"/>
    <lineage>
        <taxon>Eukaryota</taxon>
        <taxon>Fungi</taxon>
        <taxon>Dikarya</taxon>
        <taxon>Basidiomycota</taxon>
        <taxon>Agaricomycotina</taxon>
        <taxon>Agaricomycetes</taxon>
        <taxon>Agaricomycetidae</taxon>
        <taxon>Agaricales</taxon>
        <taxon>Marasmiineae</taxon>
        <taxon>Marasmiaceae</taxon>
        <taxon>Paramarasmius</taxon>
    </lineage>
</organism>
<feature type="region of interest" description="Disordered" evidence="1">
    <location>
        <begin position="1"/>
        <end position="31"/>
    </location>
</feature>
<feature type="compositionally biased region" description="Low complexity" evidence="1">
    <location>
        <begin position="352"/>
        <end position="367"/>
    </location>
</feature>